<proteinExistence type="predicted"/>
<name>A0A0A9E0T5_ARUDO</name>
<dbReference type="AlphaFoldDB" id="A0A0A9E0T5"/>
<reference evidence="1" key="2">
    <citation type="journal article" date="2015" name="Data Brief">
        <title>Shoot transcriptome of the giant reed, Arundo donax.</title>
        <authorList>
            <person name="Barrero R.A."/>
            <person name="Guerrero F.D."/>
            <person name="Moolhuijzen P."/>
            <person name="Goolsby J.A."/>
            <person name="Tidwell J."/>
            <person name="Bellgard S.E."/>
            <person name="Bellgard M.I."/>
        </authorList>
    </citation>
    <scope>NUCLEOTIDE SEQUENCE</scope>
    <source>
        <tissue evidence="1">Shoot tissue taken approximately 20 cm above the soil surface</tissue>
    </source>
</reference>
<evidence type="ECO:0000313" key="1">
    <source>
        <dbReference type="EMBL" id="JAD91545.1"/>
    </source>
</evidence>
<protein>
    <submittedName>
        <fullName evidence="1">Uncharacterized protein</fullName>
    </submittedName>
</protein>
<reference evidence="1" key="1">
    <citation type="submission" date="2014-09" db="EMBL/GenBank/DDBJ databases">
        <authorList>
            <person name="Magalhaes I.L.F."/>
            <person name="Oliveira U."/>
            <person name="Santos F.R."/>
            <person name="Vidigal T.H.D.A."/>
            <person name="Brescovit A.D."/>
            <person name="Santos A.J."/>
        </authorList>
    </citation>
    <scope>NUCLEOTIDE SEQUENCE</scope>
    <source>
        <tissue evidence="1">Shoot tissue taken approximately 20 cm above the soil surface</tissue>
    </source>
</reference>
<sequence>MWGQSESLTPGTGWHEASVSSVINSEIFRLFTPCSSSLRALS</sequence>
<accession>A0A0A9E0T5</accession>
<organism evidence="1">
    <name type="scientific">Arundo donax</name>
    <name type="common">Giant reed</name>
    <name type="synonym">Donax arundinaceus</name>
    <dbReference type="NCBI Taxonomy" id="35708"/>
    <lineage>
        <taxon>Eukaryota</taxon>
        <taxon>Viridiplantae</taxon>
        <taxon>Streptophyta</taxon>
        <taxon>Embryophyta</taxon>
        <taxon>Tracheophyta</taxon>
        <taxon>Spermatophyta</taxon>
        <taxon>Magnoliopsida</taxon>
        <taxon>Liliopsida</taxon>
        <taxon>Poales</taxon>
        <taxon>Poaceae</taxon>
        <taxon>PACMAD clade</taxon>
        <taxon>Arundinoideae</taxon>
        <taxon>Arundineae</taxon>
        <taxon>Arundo</taxon>
    </lineage>
</organism>
<dbReference type="EMBL" id="GBRH01206350">
    <property type="protein sequence ID" value="JAD91545.1"/>
    <property type="molecule type" value="Transcribed_RNA"/>
</dbReference>